<protein>
    <submittedName>
        <fullName evidence="1">Uncharacterized protein</fullName>
    </submittedName>
</protein>
<evidence type="ECO:0000313" key="1">
    <source>
        <dbReference type="EMBL" id="GAQ78438.1"/>
    </source>
</evidence>
<keyword evidence="2" id="KW-1185">Reference proteome</keyword>
<accession>A0A1Y1HRH4</accession>
<gene>
    <name evidence="1" type="ORF">KFL_000130190</name>
</gene>
<proteinExistence type="predicted"/>
<dbReference type="InterPro" id="IPR016024">
    <property type="entry name" value="ARM-type_fold"/>
</dbReference>
<dbReference type="SUPFAM" id="SSF48371">
    <property type="entry name" value="ARM repeat"/>
    <property type="match status" value="1"/>
</dbReference>
<dbReference type="Proteomes" id="UP000054558">
    <property type="component" value="Unassembled WGS sequence"/>
</dbReference>
<sequence>MRACGWKEGAKVLELTANKDVVRALFGLLIEEADTNAFLPEIVGCLERLASIPPFSRQFDASDIAPLVAEFFEDVFPQENSRFLDGATPHKNYLAGTRKYRPWEVLQLAFDLTRHLFEHTPEFTTEALHSGLLPALLKLIPFRNPAPSNTLRLLISIVLVQNVCEAVAAFFRDGAPTREWASEQVGPAEWACWVSDVLSFLRRAAASAHAPEAGCHLTALMALVQVISLLADEFVGREIFTPAVVTNICDGVNALFEVDVANIGTFKKIWQSTEFRLKQISSLTEANPAEKRLKEQELEEKSRAAFQEALDLLKKLKAGEGDAETLETLIVKSLYALVASELAFAQVDKYERLIAEGAPDVVMRALENETAALPRGARCQLSLEAKEALTVLMVFIGCGGPAQLRGRVAQYNMFYAEGLEDMGPRLLAWAARDYGALDRHDRQDLMQCLFAAFETVPGRKYRHRYALVELAVRTIEEDEVKGGSNTGMAWKGLASLALFLPEYSPALVARLEAFELLPEEERLEGDAYEALVAAMADEIDRGAAALVASGTVMRVARLAARAIEGGDVALGVALGEGRTRSNPFCPAIVLQTLSAAPEVVSDVLIPVAAGLVACLGGVYAHFSSVFRGGEFRLCYVHPEDDRKPIEGVPISELIVATTLDEDERDTWHETTEALPNLLDIFGRALHRAAGDAALKERFVSEVVSADGIGFSAAVLRTRAAASSYLADCYPPTLHGVATWLPILQETAKRVWAMLAERFGLEECAYPDCAKDVVEVSKGTFNKPLIGDWDTKESASAIKNRPKLERMVLEVFKASLELGTASEADSGTDHLVKEFTQEVILAP</sequence>
<organism evidence="1 2">
    <name type="scientific">Klebsormidium nitens</name>
    <name type="common">Green alga</name>
    <name type="synonym">Ulothrix nitens</name>
    <dbReference type="NCBI Taxonomy" id="105231"/>
    <lineage>
        <taxon>Eukaryota</taxon>
        <taxon>Viridiplantae</taxon>
        <taxon>Streptophyta</taxon>
        <taxon>Klebsormidiophyceae</taxon>
        <taxon>Klebsormidiales</taxon>
        <taxon>Klebsormidiaceae</taxon>
        <taxon>Klebsormidium</taxon>
    </lineage>
</organism>
<dbReference type="AlphaFoldDB" id="A0A1Y1HRH4"/>
<reference evidence="1 2" key="1">
    <citation type="journal article" date="2014" name="Nat. Commun.">
        <title>Klebsormidium flaccidum genome reveals primary factors for plant terrestrial adaptation.</title>
        <authorList>
            <person name="Hori K."/>
            <person name="Maruyama F."/>
            <person name="Fujisawa T."/>
            <person name="Togashi T."/>
            <person name="Yamamoto N."/>
            <person name="Seo M."/>
            <person name="Sato S."/>
            <person name="Yamada T."/>
            <person name="Mori H."/>
            <person name="Tajima N."/>
            <person name="Moriyama T."/>
            <person name="Ikeuchi M."/>
            <person name="Watanabe M."/>
            <person name="Wada H."/>
            <person name="Kobayashi K."/>
            <person name="Saito M."/>
            <person name="Masuda T."/>
            <person name="Sasaki-Sekimoto Y."/>
            <person name="Mashiguchi K."/>
            <person name="Awai K."/>
            <person name="Shimojima M."/>
            <person name="Masuda S."/>
            <person name="Iwai M."/>
            <person name="Nobusawa T."/>
            <person name="Narise T."/>
            <person name="Kondo S."/>
            <person name="Saito H."/>
            <person name="Sato R."/>
            <person name="Murakawa M."/>
            <person name="Ihara Y."/>
            <person name="Oshima-Yamada Y."/>
            <person name="Ohtaka K."/>
            <person name="Satoh M."/>
            <person name="Sonobe K."/>
            <person name="Ishii M."/>
            <person name="Ohtani R."/>
            <person name="Kanamori-Sato M."/>
            <person name="Honoki R."/>
            <person name="Miyazaki D."/>
            <person name="Mochizuki H."/>
            <person name="Umetsu J."/>
            <person name="Higashi K."/>
            <person name="Shibata D."/>
            <person name="Kamiya Y."/>
            <person name="Sato N."/>
            <person name="Nakamura Y."/>
            <person name="Tabata S."/>
            <person name="Ida S."/>
            <person name="Kurokawa K."/>
            <person name="Ohta H."/>
        </authorList>
    </citation>
    <scope>NUCLEOTIDE SEQUENCE [LARGE SCALE GENOMIC DNA]</scope>
    <source>
        <strain evidence="1 2">NIES-2285</strain>
    </source>
</reference>
<name>A0A1Y1HRH4_KLENI</name>
<dbReference type="EMBL" id="DF236962">
    <property type="protein sequence ID" value="GAQ78438.1"/>
    <property type="molecule type" value="Genomic_DNA"/>
</dbReference>
<evidence type="ECO:0000313" key="2">
    <source>
        <dbReference type="Proteomes" id="UP000054558"/>
    </source>
</evidence>